<feature type="region of interest" description="Disordered" evidence="1">
    <location>
        <begin position="1"/>
        <end position="46"/>
    </location>
</feature>
<evidence type="ECO:0000313" key="3">
    <source>
        <dbReference type="Proteomes" id="UP000823749"/>
    </source>
</evidence>
<feature type="compositionally biased region" description="Polar residues" evidence="1">
    <location>
        <begin position="1"/>
        <end position="17"/>
    </location>
</feature>
<dbReference type="AlphaFoldDB" id="A0AAV6ITC2"/>
<gene>
    <name evidence="2" type="ORF">RHGRI_025961</name>
</gene>
<feature type="compositionally biased region" description="Basic and acidic residues" evidence="1">
    <location>
        <begin position="25"/>
        <end position="41"/>
    </location>
</feature>
<evidence type="ECO:0000256" key="1">
    <source>
        <dbReference type="SAM" id="MobiDB-lite"/>
    </source>
</evidence>
<accession>A0AAV6ITC2</accession>
<keyword evidence="3" id="KW-1185">Reference proteome</keyword>
<organism evidence="2 3">
    <name type="scientific">Rhododendron griersonianum</name>
    <dbReference type="NCBI Taxonomy" id="479676"/>
    <lineage>
        <taxon>Eukaryota</taxon>
        <taxon>Viridiplantae</taxon>
        <taxon>Streptophyta</taxon>
        <taxon>Embryophyta</taxon>
        <taxon>Tracheophyta</taxon>
        <taxon>Spermatophyta</taxon>
        <taxon>Magnoliopsida</taxon>
        <taxon>eudicotyledons</taxon>
        <taxon>Gunneridae</taxon>
        <taxon>Pentapetalae</taxon>
        <taxon>asterids</taxon>
        <taxon>Ericales</taxon>
        <taxon>Ericaceae</taxon>
        <taxon>Ericoideae</taxon>
        <taxon>Rhodoreae</taxon>
        <taxon>Rhododendron</taxon>
    </lineage>
</organism>
<sequence>MASASDSDVDNQDTLLQRSCSRRRRDSDDSKDSDDGRGGRDRFRRRLQTMTLPRQVYSIFGLRFPVYMASELVGVALVLCQSNHVLIDGQSGSEQSRNAVLDGVRQRLIEKVVRDHEDDDGGSSSD</sequence>
<dbReference type="EMBL" id="JACTNZ010000009">
    <property type="protein sequence ID" value="KAG5531175.1"/>
    <property type="molecule type" value="Genomic_DNA"/>
</dbReference>
<dbReference type="Proteomes" id="UP000823749">
    <property type="component" value="Chromosome 9"/>
</dbReference>
<evidence type="ECO:0000313" key="2">
    <source>
        <dbReference type="EMBL" id="KAG5531175.1"/>
    </source>
</evidence>
<reference evidence="2" key="1">
    <citation type="submission" date="2020-08" db="EMBL/GenBank/DDBJ databases">
        <title>Plant Genome Project.</title>
        <authorList>
            <person name="Zhang R.-G."/>
        </authorList>
    </citation>
    <scope>NUCLEOTIDE SEQUENCE</scope>
    <source>
        <strain evidence="2">WSP0</strain>
        <tissue evidence="2">Leaf</tissue>
    </source>
</reference>
<protein>
    <submittedName>
        <fullName evidence="2">Uncharacterized protein</fullName>
    </submittedName>
</protein>
<comment type="caution">
    <text evidence="2">The sequence shown here is derived from an EMBL/GenBank/DDBJ whole genome shotgun (WGS) entry which is preliminary data.</text>
</comment>
<name>A0AAV6ITC2_9ERIC</name>
<proteinExistence type="predicted"/>